<keyword evidence="3" id="KW-1185">Reference proteome</keyword>
<dbReference type="Pfam" id="PF13524">
    <property type="entry name" value="Glyco_trans_1_2"/>
    <property type="match status" value="1"/>
</dbReference>
<dbReference type="Proteomes" id="UP000580856">
    <property type="component" value="Unassembled WGS sequence"/>
</dbReference>
<organism evidence="2 3">
    <name type="scientific">Desulfobaculum xiamenense</name>
    <dbReference type="NCBI Taxonomy" id="995050"/>
    <lineage>
        <taxon>Bacteria</taxon>
        <taxon>Pseudomonadati</taxon>
        <taxon>Thermodesulfobacteriota</taxon>
        <taxon>Desulfovibrionia</taxon>
        <taxon>Desulfovibrionales</taxon>
        <taxon>Desulfovibrionaceae</taxon>
        <taxon>Desulfobaculum</taxon>
    </lineage>
</organism>
<evidence type="ECO:0000313" key="2">
    <source>
        <dbReference type="EMBL" id="NJB66538.1"/>
    </source>
</evidence>
<dbReference type="RefSeq" id="WP_245168058.1">
    <property type="nucleotide sequence ID" value="NZ_JAATJA010000001.1"/>
</dbReference>
<dbReference type="Gene3D" id="3.40.50.2000">
    <property type="entry name" value="Glycogen Phosphorylase B"/>
    <property type="match status" value="1"/>
</dbReference>
<comment type="caution">
    <text evidence="2">The sequence shown here is derived from an EMBL/GenBank/DDBJ whole genome shotgun (WGS) entry which is preliminary data.</text>
</comment>
<name>A0A846QDT4_9BACT</name>
<reference evidence="2 3" key="1">
    <citation type="submission" date="2020-03" db="EMBL/GenBank/DDBJ databases">
        <title>Genomic Encyclopedia of Type Strains, Phase IV (KMG-IV): sequencing the most valuable type-strain genomes for metagenomic binning, comparative biology and taxonomic classification.</title>
        <authorList>
            <person name="Goeker M."/>
        </authorList>
    </citation>
    <scope>NUCLEOTIDE SEQUENCE [LARGE SCALE GENOMIC DNA]</scope>
    <source>
        <strain evidence="2 3">DSM 24233</strain>
    </source>
</reference>
<dbReference type="AlphaFoldDB" id="A0A846QDT4"/>
<evidence type="ECO:0000259" key="1">
    <source>
        <dbReference type="Pfam" id="PF13524"/>
    </source>
</evidence>
<evidence type="ECO:0000313" key="3">
    <source>
        <dbReference type="Proteomes" id="UP000580856"/>
    </source>
</evidence>
<protein>
    <recommendedName>
        <fullName evidence="1">Spore protein YkvP/CgeB glycosyl transferase-like domain-containing protein</fullName>
    </recommendedName>
</protein>
<sequence length="337" mass="37728">MDHADTASPRTIAWIGNPFFAQALVAQGFRIVHIPLPTNRMLGFDDIAAACGGTPYATVLGDVSTTPLLRDVESWPCLTAFHCVDAHIHSWHPLYAQSFDLCSVALRGEIERFRHSVLPDERILWLPNFAFDDIRPAPARAAWDLLFVGTVDRKTTPRRKAFLDALALRLPNLVVMQGDFRALFPKARLVLNYCERGDLNFRVFEALACGSCLITPRVGHGLSDLFADGEDLFIYDTDNMDGLVALVRSCLSDPQRCARVAESGRRKVDAAHRETHRAAQFAQWLNGFDAHALVAQRLERRAEIRSALRFMYLLLAEDTPGERLKKEYLDMALPLGG</sequence>
<accession>A0A846QDT4</accession>
<gene>
    <name evidence="2" type="ORF">GGQ74_000178</name>
</gene>
<dbReference type="SUPFAM" id="SSF53756">
    <property type="entry name" value="UDP-Glycosyltransferase/glycogen phosphorylase"/>
    <property type="match status" value="1"/>
</dbReference>
<dbReference type="EMBL" id="JAATJA010000001">
    <property type="protein sequence ID" value="NJB66538.1"/>
    <property type="molecule type" value="Genomic_DNA"/>
</dbReference>
<dbReference type="InterPro" id="IPR055259">
    <property type="entry name" value="YkvP/CgeB_Glyco_trans-like"/>
</dbReference>
<feature type="domain" description="Spore protein YkvP/CgeB glycosyl transferase-like" evidence="1">
    <location>
        <begin position="176"/>
        <end position="282"/>
    </location>
</feature>
<proteinExistence type="predicted"/>